<feature type="region of interest" description="Disordered" evidence="1">
    <location>
        <begin position="207"/>
        <end position="226"/>
    </location>
</feature>
<dbReference type="PANTHER" id="PTHR38121:SF4">
    <property type="entry name" value="GH16 DOMAIN-CONTAINING PROTEIN-RELATED"/>
    <property type="match status" value="1"/>
</dbReference>
<dbReference type="Gene3D" id="2.60.120.200">
    <property type="match status" value="1"/>
</dbReference>
<dbReference type="InterPro" id="IPR013320">
    <property type="entry name" value="ConA-like_dom_sf"/>
</dbReference>
<evidence type="ECO:0000313" key="4">
    <source>
        <dbReference type="Proteomes" id="UP001141434"/>
    </source>
</evidence>
<dbReference type="GeneID" id="81393949"/>
<dbReference type="PANTHER" id="PTHR38121">
    <property type="entry name" value="GH16 DOMAIN-CONTAINING PROTEIN"/>
    <property type="match status" value="1"/>
</dbReference>
<accession>A0A9W9FL57</accession>
<feature type="region of interest" description="Disordered" evidence="1">
    <location>
        <begin position="74"/>
        <end position="111"/>
    </location>
</feature>
<evidence type="ECO:0000313" key="3">
    <source>
        <dbReference type="EMBL" id="KAJ5101977.1"/>
    </source>
</evidence>
<dbReference type="OrthoDB" id="4388755at2759"/>
<dbReference type="AlphaFoldDB" id="A0A9W9FL57"/>
<organism evidence="3 4">
    <name type="scientific">Penicillium alfredii</name>
    <dbReference type="NCBI Taxonomy" id="1506179"/>
    <lineage>
        <taxon>Eukaryota</taxon>
        <taxon>Fungi</taxon>
        <taxon>Dikarya</taxon>
        <taxon>Ascomycota</taxon>
        <taxon>Pezizomycotina</taxon>
        <taxon>Eurotiomycetes</taxon>
        <taxon>Eurotiomycetidae</taxon>
        <taxon>Eurotiales</taxon>
        <taxon>Aspergillaceae</taxon>
        <taxon>Penicillium</taxon>
    </lineage>
</organism>
<feature type="compositionally biased region" description="Pro residues" evidence="1">
    <location>
        <begin position="209"/>
        <end position="219"/>
    </location>
</feature>
<reference evidence="3" key="1">
    <citation type="submission" date="2022-11" db="EMBL/GenBank/DDBJ databases">
        <authorList>
            <person name="Petersen C."/>
        </authorList>
    </citation>
    <scope>NUCLEOTIDE SEQUENCE</scope>
    <source>
        <strain evidence="3">IBT 34128</strain>
    </source>
</reference>
<feature type="compositionally biased region" description="Basic residues" evidence="1">
    <location>
        <begin position="421"/>
        <end position="444"/>
    </location>
</feature>
<name>A0A9W9FL57_9EURO</name>
<dbReference type="RefSeq" id="XP_056512808.1">
    <property type="nucleotide sequence ID" value="XM_056654781.1"/>
</dbReference>
<feature type="region of interest" description="Disordered" evidence="1">
    <location>
        <begin position="421"/>
        <end position="452"/>
    </location>
</feature>
<dbReference type="SUPFAM" id="SSF49899">
    <property type="entry name" value="Concanavalin A-like lectins/glucanases"/>
    <property type="match status" value="1"/>
</dbReference>
<keyword evidence="2" id="KW-0732">Signal</keyword>
<protein>
    <recommendedName>
        <fullName evidence="5">GH16 domain-containing protein</fullName>
    </recommendedName>
</protein>
<feature type="compositionally biased region" description="Acidic residues" evidence="1">
    <location>
        <begin position="81"/>
        <end position="106"/>
    </location>
</feature>
<reference evidence="3" key="2">
    <citation type="journal article" date="2023" name="IMA Fungus">
        <title>Comparative genomic study of the Penicillium genus elucidates a diverse pangenome and 15 lateral gene transfer events.</title>
        <authorList>
            <person name="Petersen C."/>
            <person name="Sorensen T."/>
            <person name="Nielsen M.R."/>
            <person name="Sondergaard T.E."/>
            <person name="Sorensen J.L."/>
            <person name="Fitzpatrick D.A."/>
            <person name="Frisvad J.C."/>
            <person name="Nielsen K.L."/>
        </authorList>
    </citation>
    <scope>NUCLEOTIDE SEQUENCE</scope>
    <source>
        <strain evidence="3">IBT 34128</strain>
    </source>
</reference>
<gene>
    <name evidence="3" type="ORF">NUU61_004199</name>
</gene>
<sequence>MKSCTLLVSIVAIVSTVNALSTYPPNATVPESPSKKLLQNCDCFTVSGSDPGYFQHYRLWDFRSIPLGEESRPKWISPEEAWQDSDEDHDMEDEDLEDQTDPDDEKELPGPDSVLFFETSFEKDWSSQKWQRRRTPDAPVAMINSKRNVFLTKDHERNDSDSTYLVMRTTRHANYTSTAEIETRTRNIYGCSVRVRLRLLPADAAVAQPPQPKEWPPVSPQQHGRPVLNNGSVPVNNTNRPPTGACAGIFTYHSFNCESDIEILTSDPSNRVHYANQPDYDPAKDDMIPGASTVVDMPVAWTSWATHRLDWLSDQSRWYVDNKLQESKSYRVPNRQSMVVINLWSDGGVWTGDMKLGDSIYMGIEYIELAYNLTTDRSNRLGIPSSQLHGGHQQPLANLFTVNSSESEVDVNGVTKKHRKCRKGRKGRKCRRRNKHRKGHRGGKGHHDGSCRRPCHIDNLHPDLVG</sequence>
<keyword evidence="4" id="KW-1185">Reference proteome</keyword>
<comment type="caution">
    <text evidence="3">The sequence shown here is derived from an EMBL/GenBank/DDBJ whole genome shotgun (WGS) entry which is preliminary data.</text>
</comment>
<proteinExistence type="predicted"/>
<dbReference type="Proteomes" id="UP001141434">
    <property type="component" value="Unassembled WGS sequence"/>
</dbReference>
<feature type="chain" id="PRO_5040977918" description="GH16 domain-containing protein" evidence="2">
    <location>
        <begin position="20"/>
        <end position="466"/>
    </location>
</feature>
<feature type="signal peptide" evidence="2">
    <location>
        <begin position="1"/>
        <end position="19"/>
    </location>
</feature>
<evidence type="ECO:0000256" key="2">
    <source>
        <dbReference type="SAM" id="SignalP"/>
    </source>
</evidence>
<evidence type="ECO:0000256" key="1">
    <source>
        <dbReference type="SAM" id="MobiDB-lite"/>
    </source>
</evidence>
<dbReference type="EMBL" id="JAPMSZ010000005">
    <property type="protein sequence ID" value="KAJ5101977.1"/>
    <property type="molecule type" value="Genomic_DNA"/>
</dbReference>
<dbReference type="CDD" id="cd00413">
    <property type="entry name" value="Glyco_hydrolase_16"/>
    <property type="match status" value="1"/>
</dbReference>
<evidence type="ECO:0008006" key="5">
    <source>
        <dbReference type="Google" id="ProtNLM"/>
    </source>
</evidence>